<dbReference type="PROSITE" id="PS50884">
    <property type="entry name" value="ZF_DOF_2"/>
    <property type="match status" value="1"/>
</dbReference>
<keyword evidence="4 9" id="KW-0805">Transcription regulation</keyword>
<feature type="domain" description="Dof-type" evidence="11">
    <location>
        <begin position="45"/>
        <end position="99"/>
    </location>
</feature>
<keyword evidence="6 9" id="KW-0804">Transcription</keyword>
<dbReference type="GO" id="GO:0003677">
    <property type="term" value="F:DNA binding"/>
    <property type="evidence" value="ECO:0007669"/>
    <property type="project" value="UniProtKB-UniRule"/>
</dbReference>
<evidence type="ECO:0000256" key="2">
    <source>
        <dbReference type="ARBA" id="ARBA00022771"/>
    </source>
</evidence>
<protein>
    <recommendedName>
        <fullName evidence="9">Dof zinc finger protein</fullName>
    </recommendedName>
</protein>
<evidence type="ECO:0000256" key="5">
    <source>
        <dbReference type="ARBA" id="ARBA00023125"/>
    </source>
</evidence>
<keyword evidence="2 8" id="KW-0863">Zinc-finger</keyword>
<dbReference type="PANTHER" id="PTHR31992:SF339">
    <property type="entry name" value="DOF ZINC FINGER PROTEIN"/>
    <property type="match status" value="1"/>
</dbReference>
<feature type="region of interest" description="Disordered" evidence="10">
    <location>
        <begin position="1"/>
        <end position="46"/>
    </location>
</feature>
<dbReference type="Gramene" id="OMERI03G22410.1">
    <property type="protein sequence ID" value="OMERI03G22410.1"/>
    <property type="gene ID" value="OMERI03G22410"/>
</dbReference>
<dbReference type="eggNOG" id="ENOG502R06Q">
    <property type="taxonomic scope" value="Eukaryota"/>
</dbReference>
<feature type="compositionally biased region" description="Low complexity" evidence="10">
    <location>
        <begin position="261"/>
        <end position="271"/>
    </location>
</feature>
<dbReference type="HOGENOM" id="CLU_065892_0_0_1"/>
<dbReference type="AlphaFoldDB" id="A0A0E0D3A9"/>
<dbReference type="Proteomes" id="UP000008021">
    <property type="component" value="Chromosome 3"/>
</dbReference>
<dbReference type="PROSITE" id="PS01361">
    <property type="entry name" value="ZF_DOF_1"/>
    <property type="match status" value="1"/>
</dbReference>
<feature type="region of interest" description="Disordered" evidence="10">
    <location>
        <begin position="261"/>
        <end position="286"/>
    </location>
</feature>
<evidence type="ECO:0000259" key="11">
    <source>
        <dbReference type="PROSITE" id="PS50884"/>
    </source>
</evidence>
<organism evidence="12">
    <name type="scientific">Oryza meridionalis</name>
    <dbReference type="NCBI Taxonomy" id="40149"/>
    <lineage>
        <taxon>Eukaryota</taxon>
        <taxon>Viridiplantae</taxon>
        <taxon>Streptophyta</taxon>
        <taxon>Embryophyta</taxon>
        <taxon>Tracheophyta</taxon>
        <taxon>Spermatophyta</taxon>
        <taxon>Magnoliopsida</taxon>
        <taxon>Liliopsida</taxon>
        <taxon>Poales</taxon>
        <taxon>Poaceae</taxon>
        <taxon>BOP clade</taxon>
        <taxon>Oryzoideae</taxon>
        <taxon>Oryzeae</taxon>
        <taxon>Oryzinae</taxon>
        <taxon>Oryza</taxon>
    </lineage>
</organism>
<dbReference type="InterPro" id="IPR045174">
    <property type="entry name" value="Dof"/>
</dbReference>
<keyword evidence="5 8" id="KW-0238">DNA-binding</keyword>
<evidence type="ECO:0000256" key="10">
    <source>
        <dbReference type="SAM" id="MobiDB-lite"/>
    </source>
</evidence>
<evidence type="ECO:0000313" key="12">
    <source>
        <dbReference type="EnsemblPlants" id="OMERI03G22410.1"/>
    </source>
</evidence>
<accession>A0A0E0D3A9</accession>
<dbReference type="GO" id="GO:0003700">
    <property type="term" value="F:DNA-binding transcription factor activity"/>
    <property type="evidence" value="ECO:0007669"/>
    <property type="project" value="UniProtKB-UniRule"/>
</dbReference>
<feature type="region of interest" description="Disordered" evidence="10">
    <location>
        <begin position="327"/>
        <end position="359"/>
    </location>
</feature>
<evidence type="ECO:0000256" key="1">
    <source>
        <dbReference type="ARBA" id="ARBA00022723"/>
    </source>
</evidence>
<dbReference type="STRING" id="40149.A0A0E0D3A9"/>
<sequence length="379" mass="37079">MAPAAGGDDAVVPRKGGGGGGGGTTPPPPPAQQPLPPPPPQEQGLRCPRCDSPNTKFCYYNNYSLSQPRHFCKTCRRYWTKGGALRNVPVGGGCRKNKRSRSAAAASASRLSLNLPTVEGIGGAAAVGADPAAAAAAARLGFLGGGTTMMMSSSTSPLGGAAAAVADFQQGGAVGMLPLPRLQSPAGGGVGHHQYVPFGEWPSGDIAGGNAVSVNGGGHGAVSSTIASSIESLSFINQDLHWKLQQQRLATMFLGPPGSASASSAAAAQANDGGGNGAQAPASGHAAGGGGAAFLHMAGSVPSMEAAMPSATSWFMDSCSYGLPSPPPPAAAAVAATTSSNLNSGGRSSGGGGGDDNATSNCGSAIPAWGDISTFAMLP</sequence>
<dbReference type="GO" id="GO:0008270">
    <property type="term" value="F:zinc ion binding"/>
    <property type="evidence" value="ECO:0007669"/>
    <property type="project" value="UniProtKB-KW"/>
</dbReference>
<evidence type="ECO:0000313" key="13">
    <source>
        <dbReference type="Proteomes" id="UP000008021"/>
    </source>
</evidence>
<dbReference type="PANTHER" id="PTHR31992">
    <property type="entry name" value="DOF ZINC FINGER PROTEIN DOF1.4-RELATED"/>
    <property type="match status" value="1"/>
</dbReference>
<keyword evidence="7 8" id="KW-0539">Nucleus</keyword>
<evidence type="ECO:0000256" key="3">
    <source>
        <dbReference type="ARBA" id="ARBA00022833"/>
    </source>
</evidence>
<name>A0A0E0D3A9_9ORYZ</name>
<keyword evidence="3 9" id="KW-0862">Zinc</keyword>
<proteinExistence type="predicted"/>
<dbReference type="EnsemblPlants" id="OMERI03G22410.1">
    <property type="protein sequence ID" value="OMERI03G22410.1"/>
    <property type="gene ID" value="OMERI03G22410"/>
</dbReference>
<keyword evidence="1 9" id="KW-0479">Metal-binding</keyword>
<keyword evidence="13" id="KW-1185">Reference proteome</keyword>
<reference evidence="12" key="2">
    <citation type="submission" date="2018-05" db="EMBL/GenBank/DDBJ databases">
        <title>OmerRS3 (Oryza meridionalis Reference Sequence Version 3).</title>
        <authorList>
            <person name="Zhang J."/>
            <person name="Kudrna D."/>
            <person name="Lee S."/>
            <person name="Talag J."/>
            <person name="Welchert J."/>
            <person name="Wing R.A."/>
        </authorList>
    </citation>
    <scope>NUCLEOTIDE SEQUENCE [LARGE SCALE GENOMIC DNA]</scope>
    <source>
        <strain evidence="12">cv. OR44</strain>
    </source>
</reference>
<evidence type="ECO:0000256" key="7">
    <source>
        <dbReference type="ARBA" id="ARBA00023242"/>
    </source>
</evidence>
<feature type="compositionally biased region" description="Low complexity" evidence="10">
    <location>
        <begin position="331"/>
        <end position="346"/>
    </location>
</feature>
<dbReference type="GO" id="GO:0005634">
    <property type="term" value="C:nucleus"/>
    <property type="evidence" value="ECO:0007669"/>
    <property type="project" value="UniProtKB-SubCell"/>
</dbReference>
<evidence type="ECO:0000256" key="9">
    <source>
        <dbReference type="RuleBase" id="RU369094"/>
    </source>
</evidence>
<dbReference type="InterPro" id="IPR003851">
    <property type="entry name" value="Znf_Dof"/>
</dbReference>
<evidence type="ECO:0000256" key="6">
    <source>
        <dbReference type="ARBA" id="ARBA00023163"/>
    </source>
</evidence>
<feature type="compositionally biased region" description="Pro residues" evidence="10">
    <location>
        <begin position="25"/>
        <end position="41"/>
    </location>
</feature>
<dbReference type="Pfam" id="PF02701">
    <property type="entry name" value="Zn_ribbon_Dof"/>
    <property type="match status" value="1"/>
</dbReference>
<evidence type="ECO:0000256" key="4">
    <source>
        <dbReference type="ARBA" id="ARBA00023015"/>
    </source>
</evidence>
<evidence type="ECO:0000256" key="8">
    <source>
        <dbReference type="PROSITE-ProRule" id="PRU00071"/>
    </source>
</evidence>
<comment type="function">
    <text evidence="9">Transcription factor that binds specifically to a 5'-AA[AG]G-3' consensus core sequence.</text>
</comment>
<comment type="subcellular location">
    <subcellularLocation>
        <location evidence="8 9">Nucleus</location>
    </subcellularLocation>
</comment>
<feature type="compositionally biased region" description="Gly residues" evidence="10">
    <location>
        <begin position="15"/>
        <end position="24"/>
    </location>
</feature>
<reference evidence="12" key="1">
    <citation type="submission" date="2015-04" db="UniProtKB">
        <authorList>
            <consortium name="EnsemblPlants"/>
        </authorList>
    </citation>
    <scope>IDENTIFICATION</scope>
</reference>